<dbReference type="InterPro" id="IPR053199">
    <property type="entry name" value="cDPG_synthetase-like"/>
</dbReference>
<comment type="caution">
    <text evidence="2">The sequence shown here is derived from an EMBL/GenBank/DDBJ whole genome shotgun (WGS) entry which is preliminary data.</text>
</comment>
<reference evidence="2" key="1">
    <citation type="journal article" date="2020" name="mSystems">
        <title>Genome- and Community-Level Interaction Insights into Carbon Utilization and Element Cycling Functions of Hydrothermarchaeota in Hydrothermal Sediment.</title>
        <authorList>
            <person name="Zhou Z."/>
            <person name="Liu Y."/>
            <person name="Xu W."/>
            <person name="Pan J."/>
            <person name="Luo Z.H."/>
            <person name="Li M."/>
        </authorList>
    </citation>
    <scope>NUCLEOTIDE SEQUENCE [LARGE SCALE GENOMIC DNA]</scope>
    <source>
        <strain evidence="2">SpSt-418</strain>
    </source>
</reference>
<protein>
    <submittedName>
        <fullName evidence="2">GTPase</fullName>
    </submittedName>
</protein>
<evidence type="ECO:0000313" key="2">
    <source>
        <dbReference type="EMBL" id="HFM98437.1"/>
    </source>
</evidence>
<proteinExistence type="predicted"/>
<feature type="domain" description="CobW/HypB/UreG nucleotide-binding" evidence="1">
    <location>
        <begin position="146"/>
        <end position="311"/>
    </location>
</feature>
<dbReference type="EMBL" id="DSRU01000171">
    <property type="protein sequence ID" value="HFM98437.1"/>
    <property type="molecule type" value="Genomic_DNA"/>
</dbReference>
<dbReference type="Gene3D" id="3.40.50.300">
    <property type="entry name" value="P-loop containing nucleotide triphosphate hydrolases"/>
    <property type="match status" value="1"/>
</dbReference>
<evidence type="ECO:0000259" key="1">
    <source>
        <dbReference type="Pfam" id="PF02492"/>
    </source>
</evidence>
<organism evidence="2">
    <name type="scientific">Oscillatoriales cyanobacterium SpSt-418</name>
    <dbReference type="NCBI Taxonomy" id="2282169"/>
    <lineage>
        <taxon>Bacteria</taxon>
        <taxon>Bacillati</taxon>
        <taxon>Cyanobacteriota</taxon>
        <taxon>Cyanophyceae</taxon>
        <taxon>Oscillatoriophycideae</taxon>
        <taxon>Oscillatoriales</taxon>
    </lineage>
</organism>
<dbReference type="InterPro" id="IPR003495">
    <property type="entry name" value="CobW/HypB/UreG_nucleotide-bd"/>
</dbReference>
<dbReference type="Pfam" id="PF02492">
    <property type="entry name" value="cobW"/>
    <property type="match status" value="1"/>
</dbReference>
<gene>
    <name evidence="2" type="ORF">ENR64_11905</name>
</gene>
<dbReference type="PANTHER" id="PTHR42869:SF1">
    <property type="entry name" value="SLL0572 PROTEIN"/>
    <property type="match status" value="1"/>
</dbReference>
<name>A0A7C3PNX2_9CYAN</name>
<accession>A0A7C3PNX2</accession>
<dbReference type="InterPro" id="IPR027417">
    <property type="entry name" value="P-loop_NTPase"/>
</dbReference>
<dbReference type="SUPFAM" id="SSF52540">
    <property type="entry name" value="P-loop containing nucleoside triphosphate hydrolases"/>
    <property type="match status" value="1"/>
</dbReference>
<dbReference type="PANTHER" id="PTHR42869">
    <property type="entry name" value="SLL0572 PROTEIN"/>
    <property type="match status" value="1"/>
</dbReference>
<dbReference type="AlphaFoldDB" id="A0A7C3PNX2"/>
<sequence>MSTNFLGPISHHFANQSRSRIVIMGAAGRDFHNFNRVYRDNPQVEVVAFTAAQISGISDRRYPASLAGPLYPDGIVIVDESELEVVCQNYHVDQVVFAYSDVTHAQVMHLASRVLAMGADFVLLGPEHTMLQATVPVIAISAVRTGCGKSQVARWLSKLLRQQGLRIAVIRHPMPYGDLEQQRVQRFTNRADLDAAKCTLEEREEYEPHLAVGNVVYAGVDYTAIATQAAAESDLIVWDGGNNDFPFLHPDLHIVLVDPLRPGHETSHHPGEVVLRMADVVVVAKVDAAAAANVQQVIQTVRSINPKAIVVRGASPIALEHPELVKGRRVLVIEDGPTTTHGGMSYGAGYVAATQAQAGEIVDPRAFAVPEIAIVYTQYPHIGRVLPAMGYSPAQLEGLRQTMNRAEVDVIVSATPIDLAALVDVNKPILRARYEFAEVEEPGLADIVHQFLQRMNLIKSYAS</sequence>